<feature type="region of interest" description="Disordered" evidence="1">
    <location>
        <begin position="150"/>
        <end position="169"/>
    </location>
</feature>
<proteinExistence type="predicted"/>
<dbReference type="Proteomes" id="UP000241764">
    <property type="component" value="Unassembled WGS sequence"/>
</dbReference>
<accession>A0A2P7AY39</accession>
<reference evidence="3" key="1">
    <citation type="submission" date="2017-11" db="EMBL/GenBank/DDBJ databases">
        <authorList>
            <person name="Kuznetsova I."/>
            <person name="Sazanova A."/>
            <person name="Chirak E."/>
            <person name="Safronova V."/>
            <person name="Willems A."/>
        </authorList>
    </citation>
    <scope>NUCLEOTIDE SEQUENCE [LARGE SCALE GENOMIC DNA]</scope>
    <source>
        <strain evidence="3">CCBAU 03422</strain>
    </source>
</reference>
<dbReference type="EMBL" id="PGGM01000016">
    <property type="protein sequence ID" value="PSH59128.1"/>
    <property type="molecule type" value="Genomic_DNA"/>
</dbReference>
<gene>
    <name evidence="2" type="ORF">CU103_26125</name>
</gene>
<comment type="caution">
    <text evidence="2">The sequence shown here is derived from an EMBL/GenBank/DDBJ whole genome shotgun (WGS) entry which is preliminary data.</text>
</comment>
<evidence type="ECO:0000313" key="2">
    <source>
        <dbReference type="EMBL" id="PSH59128.1"/>
    </source>
</evidence>
<keyword evidence="3" id="KW-1185">Reference proteome</keyword>
<organism evidence="2 3">
    <name type="scientific">Phyllobacterium sophorae</name>
    <dbReference type="NCBI Taxonomy" id="1520277"/>
    <lineage>
        <taxon>Bacteria</taxon>
        <taxon>Pseudomonadati</taxon>
        <taxon>Pseudomonadota</taxon>
        <taxon>Alphaproteobacteria</taxon>
        <taxon>Hyphomicrobiales</taxon>
        <taxon>Phyllobacteriaceae</taxon>
        <taxon>Phyllobacterium</taxon>
    </lineage>
</organism>
<sequence>MWQLLKKIFSGPEPPPVEPDGEVIRFDAAGFTRSSHLIRTMGWRQHWRWEEITAFGFAFSPSMFPDPWFGDYMESQWFITVAGQNGPEHIYFDIDCLDINRLPDAFLQQMPGLDLDELRRGLDAAAVGFHNYEGEGRWIGWQRTKPKRRRRVAKIPAPAKTAKRASRAK</sequence>
<evidence type="ECO:0000313" key="3">
    <source>
        <dbReference type="Proteomes" id="UP000241764"/>
    </source>
</evidence>
<evidence type="ECO:0000256" key="1">
    <source>
        <dbReference type="SAM" id="MobiDB-lite"/>
    </source>
</evidence>
<dbReference type="AlphaFoldDB" id="A0A2P7AY39"/>
<protein>
    <submittedName>
        <fullName evidence="2">Uncharacterized protein</fullName>
    </submittedName>
</protein>
<name>A0A2P7AY39_9HYPH</name>